<organism evidence="1 2">
    <name type="scientific">Schumannella luteola</name>
    <dbReference type="NCBI Taxonomy" id="472059"/>
    <lineage>
        <taxon>Bacteria</taxon>
        <taxon>Bacillati</taxon>
        <taxon>Actinomycetota</taxon>
        <taxon>Actinomycetes</taxon>
        <taxon>Micrococcales</taxon>
        <taxon>Microbacteriaceae</taxon>
        <taxon>Schumannella</taxon>
    </lineage>
</organism>
<keyword evidence="2" id="KW-1185">Reference proteome</keyword>
<proteinExistence type="predicted"/>
<accession>A0A852YME9</accession>
<sequence length="66" mass="7240">MYEGILDGGEYVAVDDDLFITAMSIGRQLRRVAFATGRAGELERNLIEHELVELAAATGATLRDEE</sequence>
<reference evidence="1 2" key="1">
    <citation type="submission" date="2020-07" db="EMBL/GenBank/DDBJ databases">
        <title>Sequencing the genomes of 1000 actinobacteria strains.</title>
        <authorList>
            <person name="Klenk H.-P."/>
        </authorList>
    </citation>
    <scope>NUCLEOTIDE SEQUENCE [LARGE SCALE GENOMIC DNA]</scope>
    <source>
        <strain evidence="1 2">DSM 23141</strain>
    </source>
</reference>
<dbReference type="AlphaFoldDB" id="A0A852YME9"/>
<gene>
    <name evidence="1" type="ORF">BJ979_001031</name>
</gene>
<dbReference type="RefSeq" id="WP_179565824.1">
    <property type="nucleotide sequence ID" value="NZ_JACBZY010000001.1"/>
</dbReference>
<dbReference type="Proteomes" id="UP000553888">
    <property type="component" value="Unassembled WGS sequence"/>
</dbReference>
<evidence type="ECO:0000313" key="1">
    <source>
        <dbReference type="EMBL" id="NYG98405.1"/>
    </source>
</evidence>
<comment type="caution">
    <text evidence="1">The sequence shown here is derived from an EMBL/GenBank/DDBJ whole genome shotgun (WGS) entry which is preliminary data.</text>
</comment>
<name>A0A852YME9_9MICO</name>
<protein>
    <submittedName>
        <fullName evidence="1">Uncharacterized protein</fullName>
    </submittedName>
</protein>
<dbReference type="EMBL" id="JACBZY010000001">
    <property type="protein sequence ID" value="NYG98405.1"/>
    <property type="molecule type" value="Genomic_DNA"/>
</dbReference>
<evidence type="ECO:0000313" key="2">
    <source>
        <dbReference type="Proteomes" id="UP000553888"/>
    </source>
</evidence>